<evidence type="ECO:0000256" key="5">
    <source>
        <dbReference type="ARBA" id="ARBA00022759"/>
    </source>
</evidence>
<keyword evidence="5" id="KW-0255">Endonuclease</keyword>
<dbReference type="HAMAP" id="MF_00009">
    <property type="entry name" value="Endoribonucl_YbeY"/>
    <property type="match status" value="1"/>
</dbReference>
<evidence type="ECO:0000256" key="3">
    <source>
        <dbReference type="ARBA" id="ARBA00022722"/>
    </source>
</evidence>
<dbReference type="Pfam" id="PF02130">
    <property type="entry name" value="YbeY"/>
    <property type="match status" value="1"/>
</dbReference>
<dbReference type="AlphaFoldDB" id="A0A644UDS7"/>
<dbReference type="GO" id="GO:0004222">
    <property type="term" value="F:metalloendopeptidase activity"/>
    <property type="evidence" value="ECO:0007669"/>
    <property type="project" value="InterPro"/>
</dbReference>
<reference evidence="8" key="1">
    <citation type="submission" date="2019-08" db="EMBL/GenBank/DDBJ databases">
        <authorList>
            <person name="Kucharzyk K."/>
            <person name="Murdoch R.W."/>
            <person name="Higgins S."/>
            <person name="Loffler F."/>
        </authorList>
    </citation>
    <scope>NUCLEOTIDE SEQUENCE</scope>
</reference>
<dbReference type="NCBIfam" id="TIGR00043">
    <property type="entry name" value="rRNA maturation RNase YbeY"/>
    <property type="match status" value="1"/>
</dbReference>
<protein>
    <submittedName>
        <fullName evidence="8">Endoribonuclease YbeY</fullName>
        <ecNumber evidence="8">3.1.-.-</ecNumber>
    </submittedName>
</protein>
<evidence type="ECO:0000256" key="4">
    <source>
        <dbReference type="ARBA" id="ARBA00022723"/>
    </source>
</evidence>
<dbReference type="SUPFAM" id="SSF55486">
    <property type="entry name" value="Metalloproteases ('zincins'), catalytic domain"/>
    <property type="match status" value="1"/>
</dbReference>
<dbReference type="GO" id="GO:0004519">
    <property type="term" value="F:endonuclease activity"/>
    <property type="evidence" value="ECO:0007669"/>
    <property type="project" value="UniProtKB-KW"/>
</dbReference>
<evidence type="ECO:0000256" key="2">
    <source>
        <dbReference type="ARBA" id="ARBA00010875"/>
    </source>
</evidence>
<dbReference type="EC" id="3.1.-.-" evidence="8"/>
<dbReference type="Gene3D" id="3.40.390.30">
    <property type="entry name" value="Metalloproteases ('zincins'), catalytic domain"/>
    <property type="match status" value="1"/>
</dbReference>
<comment type="similarity">
    <text evidence="2">Belongs to the endoribonuclease YbeY family.</text>
</comment>
<dbReference type="GO" id="GO:0046872">
    <property type="term" value="F:metal ion binding"/>
    <property type="evidence" value="ECO:0007669"/>
    <property type="project" value="UniProtKB-KW"/>
</dbReference>
<dbReference type="InterPro" id="IPR002036">
    <property type="entry name" value="YbeY"/>
</dbReference>
<dbReference type="EMBL" id="VSSQ01000104">
    <property type="protein sequence ID" value="MPL77146.1"/>
    <property type="molecule type" value="Genomic_DNA"/>
</dbReference>
<dbReference type="GO" id="GO:0006364">
    <property type="term" value="P:rRNA processing"/>
    <property type="evidence" value="ECO:0007669"/>
    <property type="project" value="InterPro"/>
</dbReference>
<accession>A0A644UDS7</accession>
<sequence length="150" mass="16859">MNEVSIECRDIGEPPWRPSAEAFALKTMERLGLRDWSLSVLLCGDEFIQRLNSEYRGKDEATDVLSFSMGATLEAEGRKRYIAGDIVISVPAMERNAAEFGVEADEELKRLFVHGILHLSGRDHENNDDTQPMLVEQESILTALQGEHIL</sequence>
<keyword evidence="4" id="KW-0479">Metal-binding</keyword>
<proteinExistence type="inferred from homology"/>
<name>A0A644UDS7_9ZZZZ</name>
<evidence type="ECO:0000256" key="7">
    <source>
        <dbReference type="ARBA" id="ARBA00022833"/>
    </source>
</evidence>
<organism evidence="8">
    <name type="scientific">bioreactor metagenome</name>
    <dbReference type="NCBI Taxonomy" id="1076179"/>
    <lineage>
        <taxon>unclassified sequences</taxon>
        <taxon>metagenomes</taxon>
        <taxon>ecological metagenomes</taxon>
    </lineage>
</organism>
<evidence type="ECO:0000256" key="6">
    <source>
        <dbReference type="ARBA" id="ARBA00022801"/>
    </source>
</evidence>
<comment type="caution">
    <text evidence="8">The sequence shown here is derived from an EMBL/GenBank/DDBJ whole genome shotgun (WGS) entry which is preliminary data.</text>
</comment>
<comment type="cofactor">
    <cofactor evidence="1">
        <name>Zn(2+)</name>
        <dbReference type="ChEBI" id="CHEBI:29105"/>
    </cofactor>
</comment>
<keyword evidence="3" id="KW-0540">Nuclease</keyword>
<keyword evidence="7" id="KW-0862">Zinc</keyword>
<dbReference type="PANTHER" id="PTHR46986:SF1">
    <property type="entry name" value="ENDORIBONUCLEASE YBEY, CHLOROPLASTIC"/>
    <property type="match status" value="1"/>
</dbReference>
<evidence type="ECO:0000313" key="8">
    <source>
        <dbReference type="EMBL" id="MPL77146.1"/>
    </source>
</evidence>
<gene>
    <name evidence="8" type="primary">ybeY_10</name>
    <name evidence="8" type="ORF">SDC9_22997</name>
</gene>
<dbReference type="InterPro" id="IPR023091">
    <property type="entry name" value="MetalPrtase_cat_dom_sf_prd"/>
</dbReference>
<evidence type="ECO:0000256" key="1">
    <source>
        <dbReference type="ARBA" id="ARBA00001947"/>
    </source>
</evidence>
<keyword evidence="6 8" id="KW-0378">Hydrolase</keyword>
<dbReference type="PANTHER" id="PTHR46986">
    <property type="entry name" value="ENDORIBONUCLEASE YBEY, CHLOROPLASTIC"/>
    <property type="match status" value="1"/>
</dbReference>